<dbReference type="InterPro" id="IPR023346">
    <property type="entry name" value="Lysozyme-like_dom_sf"/>
</dbReference>
<dbReference type="RefSeq" id="WP_091586912.1">
    <property type="nucleotide sequence ID" value="NZ_FNDU01000011.1"/>
</dbReference>
<feature type="domain" description="Transglycosylase SLT" evidence="1">
    <location>
        <begin position="136"/>
        <end position="174"/>
    </location>
</feature>
<dbReference type="GO" id="GO:0009253">
    <property type="term" value="P:peptidoglycan catabolic process"/>
    <property type="evidence" value="ECO:0007669"/>
    <property type="project" value="TreeGrafter"/>
</dbReference>
<organism evidence="2 3">
    <name type="scientific">Alteribacillus bidgolensis</name>
    <dbReference type="NCBI Taxonomy" id="930129"/>
    <lineage>
        <taxon>Bacteria</taxon>
        <taxon>Bacillati</taxon>
        <taxon>Bacillota</taxon>
        <taxon>Bacilli</taxon>
        <taxon>Bacillales</taxon>
        <taxon>Bacillaceae</taxon>
        <taxon>Alteribacillus</taxon>
    </lineage>
</organism>
<dbReference type="InterPro" id="IPR043426">
    <property type="entry name" value="MltB-like"/>
</dbReference>
<dbReference type="EMBL" id="FNDU01000011">
    <property type="protein sequence ID" value="SDI74481.1"/>
    <property type="molecule type" value="Genomic_DNA"/>
</dbReference>
<dbReference type="PANTHER" id="PTHR30163">
    <property type="entry name" value="MEMBRANE-BOUND LYTIC MUREIN TRANSGLYCOSYLASE B"/>
    <property type="match status" value="1"/>
</dbReference>
<dbReference type="AlphaFoldDB" id="A0A1G8N2H9"/>
<protein>
    <submittedName>
        <fullName evidence="2">Transglycosylase SLT domain-containing protein</fullName>
    </submittedName>
</protein>
<sequence length="216" mass="24173">MAKKEKKKPVRTAIVLFSLFLFIGALFLKAVNNGESGKEKFSQTFSKEEIPESLIPIYKEAAEEYEVSWELLAAVHRVETVFSTMDELESPAGAIGHTQFMPCTFIGWGYPGCEDEEKGNLDIPKSTLTDMSVINKYGGYGVDGNGNGRADPYDIEDAVYSTANYLAANGAADGKEKKAIFQYNQADWYVEEVLAYAEEYEKHYVAVKNKEYDLHN</sequence>
<dbReference type="Proteomes" id="UP000199017">
    <property type="component" value="Unassembled WGS sequence"/>
</dbReference>
<evidence type="ECO:0000313" key="3">
    <source>
        <dbReference type="Proteomes" id="UP000199017"/>
    </source>
</evidence>
<dbReference type="Pfam" id="PF13406">
    <property type="entry name" value="SLT_2"/>
    <property type="match status" value="1"/>
</dbReference>
<accession>A0A1G8N2H9</accession>
<dbReference type="GO" id="GO:0008933">
    <property type="term" value="F:peptidoglycan lytic transglycosylase activity"/>
    <property type="evidence" value="ECO:0007669"/>
    <property type="project" value="TreeGrafter"/>
</dbReference>
<keyword evidence="3" id="KW-1185">Reference proteome</keyword>
<dbReference type="PANTHER" id="PTHR30163:SF8">
    <property type="entry name" value="LYTIC MUREIN TRANSGLYCOSYLASE"/>
    <property type="match status" value="1"/>
</dbReference>
<reference evidence="2 3" key="1">
    <citation type="submission" date="2016-10" db="EMBL/GenBank/DDBJ databases">
        <authorList>
            <person name="de Groot N.N."/>
        </authorList>
    </citation>
    <scope>NUCLEOTIDE SEQUENCE [LARGE SCALE GENOMIC DNA]</scope>
    <source>
        <strain evidence="3">P4B,CCM 7963,CECT 7998,DSM 25260,IBRC-M 10614,KCTC 13821</strain>
    </source>
</reference>
<gene>
    <name evidence="2" type="ORF">SAMN05216352_11182</name>
</gene>
<name>A0A1G8N2H9_9BACI</name>
<dbReference type="SUPFAM" id="SSF53955">
    <property type="entry name" value="Lysozyme-like"/>
    <property type="match status" value="1"/>
</dbReference>
<dbReference type="InterPro" id="IPR031304">
    <property type="entry name" value="SLT_2"/>
</dbReference>
<dbReference type="Gene3D" id="1.10.530.10">
    <property type="match status" value="1"/>
</dbReference>
<proteinExistence type="predicted"/>
<evidence type="ECO:0000259" key="1">
    <source>
        <dbReference type="Pfam" id="PF13406"/>
    </source>
</evidence>
<dbReference type="STRING" id="930129.SAMN05216352_11182"/>
<evidence type="ECO:0000313" key="2">
    <source>
        <dbReference type="EMBL" id="SDI74481.1"/>
    </source>
</evidence>
<dbReference type="CDD" id="cd13399">
    <property type="entry name" value="Slt35-like"/>
    <property type="match status" value="1"/>
</dbReference>